<feature type="transmembrane region" description="Helical" evidence="1">
    <location>
        <begin position="103"/>
        <end position="120"/>
    </location>
</feature>
<evidence type="ECO:0000313" key="2">
    <source>
        <dbReference type="EMBL" id="MDT0569774.1"/>
    </source>
</evidence>
<proteinExistence type="predicted"/>
<sequence length="121" mass="13209">MGTLRIAAAVAGVALAVVFASLFPGTRRGKWETVLLVLAVAAYAALRGLPEDEDGDPRTALLLFIGVAIYFALMRVSFAGWFRRQEELVRLGRPIEKLKARHYTVMLLGIVASMAVVIPLR</sequence>
<keyword evidence="3" id="KW-1185">Reference proteome</keyword>
<feature type="transmembrane region" description="Helical" evidence="1">
    <location>
        <begin position="6"/>
        <end position="24"/>
    </location>
</feature>
<dbReference type="Proteomes" id="UP001180737">
    <property type="component" value="Unassembled WGS sequence"/>
</dbReference>
<accession>A0ABU2Z2A4</accession>
<protein>
    <submittedName>
        <fullName evidence="2">Uncharacterized protein</fullName>
    </submittedName>
</protein>
<name>A0ABU2Z2A4_9ACTN</name>
<feature type="transmembrane region" description="Helical" evidence="1">
    <location>
        <begin position="31"/>
        <end position="49"/>
    </location>
</feature>
<dbReference type="EMBL" id="JAVRFJ010000017">
    <property type="protein sequence ID" value="MDT0569774.1"/>
    <property type="molecule type" value="Genomic_DNA"/>
</dbReference>
<organism evidence="2 3">
    <name type="scientific">Streptomyces gottesmaniae</name>
    <dbReference type="NCBI Taxonomy" id="3075518"/>
    <lineage>
        <taxon>Bacteria</taxon>
        <taxon>Bacillati</taxon>
        <taxon>Actinomycetota</taxon>
        <taxon>Actinomycetes</taxon>
        <taxon>Kitasatosporales</taxon>
        <taxon>Streptomycetaceae</taxon>
        <taxon>Streptomyces</taxon>
    </lineage>
</organism>
<keyword evidence="1" id="KW-0812">Transmembrane</keyword>
<comment type="caution">
    <text evidence="2">The sequence shown here is derived from an EMBL/GenBank/DDBJ whole genome shotgun (WGS) entry which is preliminary data.</text>
</comment>
<dbReference type="RefSeq" id="WP_033531301.1">
    <property type="nucleotide sequence ID" value="NZ_JAVRFJ010000017.1"/>
</dbReference>
<keyword evidence="1" id="KW-0472">Membrane</keyword>
<keyword evidence="1" id="KW-1133">Transmembrane helix</keyword>
<feature type="transmembrane region" description="Helical" evidence="1">
    <location>
        <begin position="61"/>
        <end position="82"/>
    </location>
</feature>
<evidence type="ECO:0000313" key="3">
    <source>
        <dbReference type="Proteomes" id="UP001180737"/>
    </source>
</evidence>
<reference evidence="2" key="1">
    <citation type="submission" date="2024-05" db="EMBL/GenBank/DDBJ databases">
        <title>30 novel species of actinomycetes from the DSMZ collection.</title>
        <authorList>
            <person name="Nouioui I."/>
        </authorList>
    </citation>
    <scope>NUCLEOTIDE SEQUENCE</scope>
    <source>
        <strain evidence="2">DSM 3412</strain>
    </source>
</reference>
<gene>
    <name evidence="2" type="ORF">RM704_20220</name>
</gene>
<evidence type="ECO:0000256" key="1">
    <source>
        <dbReference type="SAM" id="Phobius"/>
    </source>
</evidence>